<dbReference type="PANTHER" id="PTHR30629">
    <property type="entry name" value="PROPHAGE INTEGRASE"/>
    <property type="match status" value="1"/>
</dbReference>
<dbReference type="Pfam" id="PF22022">
    <property type="entry name" value="Phage_int_M"/>
    <property type="match status" value="1"/>
</dbReference>
<dbReference type="PROSITE" id="PS51898">
    <property type="entry name" value="TYR_RECOMBINASE"/>
    <property type="match status" value="1"/>
</dbReference>
<dbReference type="Gene3D" id="1.10.443.10">
    <property type="entry name" value="Intergrase catalytic core"/>
    <property type="match status" value="1"/>
</dbReference>
<dbReference type="GO" id="GO:0006310">
    <property type="term" value="P:DNA recombination"/>
    <property type="evidence" value="ECO:0007669"/>
    <property type="project" value="UniProtKB-KW"/>
</dbReference>
<dbReference type="InterPro" id="IPR025166">
    <property type="entry name" value="Integrase_DNA_bind_dom"/>
</dbReference>
<dbReference type="InterPro" id="IPR044068">
    <property type="entry name" value="CB"/>
</dbReference>
<dbReference type="OrthoDB" id="9775880at2"/>
<keyword evidence="3" id="KW-0238">DNA-binding</keyword>
<evidence type="ECO:0000256" key="3">
    <source>
        <dbReference type="ARBA" id="ARBA00023125"/>
    </source>
</evidence>
<evidence type="ECO:0000256" key="1">
    <source>
        <dbReference type="ARBA" id="ARBA00008857"/>
    </source>
</evidence>
<evidence type="ECO:0000256" key="2">
    <source>
        <dbReference type="ARBA" id="ARBA00022908"/>
    </source>
</evidence>
<dbReference type="Proteomes" id="UP000515733">
    <property type="component" value="Chromosome"/>
</dbReference>
<dbReference type="PANTHER" id="PTHR30629:SF2">
    <property type="entry name" value="PROPHAGE INTEGRASE INTS-RELATED"/>
    <property type="match status" value="1"/>
</dbReference>
<evidence type="ECO:0000256" key="4">
    <source>
        <dbReference type="ARBA" id="ARBA00023172"/>
    </source>
</evidence>
<evidence type="ECO:0000313" key="6">
    <source>
        <dbReference type="Proteomes" id="UP000515733"/>
    </source>
</evidence>
<dbReference type="GO" id="GO:0003677">
    <property type="term" value="F:DNA binding"/>
    <property type="evidence" value="ECO:0007669"/>
    <property type="project" value="UniProtKB-UniRule"/>
</dbReference>
<organism evidence="5 6">
    <name type="scientific">Denitratisoma oestradiolicum</name>
    <dbReference type="NCBI Taxonomy" id="311182"/>
    <lineage>
        <taxon>Bacteria</taxon>
        <taxon>Pseudomonadati</taxon>
        <taxon>Pseudomonadota</taxon>
        <taxon>Betaproteobacteria</taxon>
        <taxon>Nitrosomonadales</taxon>
        <taxon>Sterolibacteriaceae</taxon>
        <taxon>Denitratisoma</taxon>
    </lineage>
</organism>
<proteinExistence type="inferred from homology"/>
<dbReference type="InterPro" id="IPR038488">
    <property type="entry name" value="Integrase_DNA-bd_sf"/>
</dbReference>
<reference evidence="5 6" key="1">
    <citation type="submission" date="2020-03" db="EMBL/GenBank/DDBJ databases">
        <authorList>
            <consortium name="Genoscope - CEA"/>
            <person name="William W."/>
        </authorList>
    </citation>
    <scope>NUCLEOTIDE SEQUENCE [LARGE SCALE GENOMIC DNA]</scope>
    <source>
        <strain evidence="6">DSM 16959</strain>
    </source>
</reference>
<keyword evidence="4" id="KW-0233">DNA recombination</keyword>
<dbReference type="InterPro" id="IPR010998">
    <property type="entry name" value="Integrase_recombinase_N"/>
</dbReference>
<keyword evidence="2" id="KW-0229">DNA integration</keyword>
<comment type="similarity">
    <text evidence="1">Belongs to the 'phage' integrase family.</text>
</comment>
<keyword evidence="6" id="KW-1185">Reference proteome</keyword>
<dbReference type="AlphaFoldDB" id="A0A6S6Y1J2"/>
<dbReference type="Gene3D" id="3.30.160.390">
    <property type="entry name" value="Integrase, DNA-binding domain"/>
    <property type="match status" value="1"/>
</dbReference>
<sequence length="411" mass="46520">MLTDTQLKNLKPTGKLYKLVDRDGLYVAVTPSGVVSFRYDYRLNGRRETLVLGQYGPEGLTLGEAREKLIGVKREIAAGKSPAKEKQRSIQKSKAAKTFGEFSTLWLSEYRMADSTRDMRKSVIDRDIEPEFGRRLLKEIASEDLRALCERVKTQRNAPATAVHIRDIVAQVFRFAIERGHKVANPADDVRASSIATFKPKDRALSPDEINVFFRELDLVPTLPTIRLALKLVLLTLVRKGELLNATWDEMDFVGAKWTIPAQRMKARRPHVIYLSDQAMDIMIALKTCAGGSNFILPSRYEGDKGMSNNTLNRVITVTVEHAKKKDLLLDDFTVHDLRRTGSTLLHEAGFNTDWIEKCLAHEQKGVRAIYNKAEYADQRKDMLQQWANMVDAWIAGKEITPIHRPSRAAA</sequence>
<name>A0A6S6Y1J2_9PROT</name>
<dbReference type="GO" id="GO:0015074">
    <property type="term" value="P:DNA integration"/>
    <property type="evidence" value="ECO:0007669"/>
    <property type="project" value="UniProtKB-KW"/>
</dbReference>
<evidence type="ECO:0000313" key="5">
    <source>
        <dbReference type="EMBL" id="CAB1369064.1"/>
    </source>
</evidence>
<dbReference type="InterPro" id="IPR013762">
    <property type="entry name" value="Integrase-like_cat_sf"/>
</dbReference>
<gene>
    <name evidence="5" type="ORF">DENOEST_1899</name>
</gene>
<dbReference type="EMBL" id="LR778301">
    <property type="protein sequence ID" value="CAB1369064.1"/>
    <property type="molecule type" value="Genomic_DNA"/>
</dbReference>
<dbReference type="InterPro" id="IPR053876">
    <property type="entry name" value="Phage_int_M"/>
</dbReference>
<dbReference type="InterPro" id="IPR050808">
    <property type="entry name" value="Phage_Integrase"/>
</dbReference>
<dbReference type="Pfam" id="PF00589">
    <property type="entry name" value="Phage_integrase"/>
    <property type="match status" value="1"/>
</dbReference>
<protein>
    <submittedName>
        <fullName evidence="5">Integrase</fullName>
    </submittedName>
</protein>
<accession>A0A6S6Y1J2</accession>
<dbReference type="KEGG" id="doe:DENOEST_1899"/>
<dbReference type="InterPro" id="IPR002104">
    <property type="entry name" value="Integrase_catalytic"/>
</dbReference>
<dbReference type="CDD" id="cd00801">
    <property type="entry name" value="INT_P4_C"/>
    <property type="match status" value="1"/>
</dbReference>
<dbReference type="InterPro" id="IPR011010">
    <property type="entry name" value="DNA_brk_join_enz"/>
</dbReference>
<dbReference type="RefSeq" id="WP_145769070.1">
    <property type="nucleotide sequence ID" value="NZ_LR778301.1"/>
</dbReference>
<dbReference type="Gene3D" id="1.10.150.130">
    <property type="match status" value="1"/>
</dbReference>
<dbReference type="PROSITE" id="PS51900">
    <property type="entry name" value="CB"/>
    <property type="match status" value="1"/>
</dbReference>
<dbReference type="Pfam" id="PF13356">
    <property type="entry name" value="Arm-DNA-bind_3"/>
    <property type="match status" value="1"/>
</dbReference>
<dbReference type="SUPFAM" id="SSF56349">
    <property type="entry name" value="DNA breaking-rejoining enzymes"/>
    <property type="match status" value="1"/>
</dbReference>